<protein>
    <submittedName>
        <fullName evidence="2">Uncharacterized protein</fullName>
    </submittedName>
</protein>
<accession>A0A9Q0KD88</accession>
<evidence type="ECO:0000313" key="3">
    <source>
        <dbReference type="Proteomes" id="UP001141806"/>
    </source>
</evidence>
<sequence length="196" mass="20884">MKFLDLCPSEPVGFASLSMSVVCLSSCSSGGADTMPRVSLPLVVPPDASHLVDHSHFTNSGPRESAPSPNLDKPKRRCPLFMPLSVLPPLFLDQYAIPPHVLQNPTFKNAVLQSLPHFSNMSLQSSTYPIVPSSSMTSSSTLSSTSMASTSSLISYPLQFPSIGTSPVVSTMGSDLQISSFPFQFLSGDLHSIVPI</sequence>
<dbReference type="EMBL" id="JAMYWD010000006">
    <property type="protein sequence ID" value="KAJ4968302.1"/>
    <property type="molecule type" value="Genomic_DNA"/>
</dbReference>
<keyword evidence="3" id="KW-1185">Reference proteome</keyword>
<dbReference type="AlphaFoldDB" id="A0A9Q0KD88"/>
<name>A0A9Q0KD88_9MAGN</name>
<evidence type="ECO:0000256" key="1">
    <source>
        <dbReference type="SAM" id="MobiDB-lite"/>
    </source>
</evidence>
<organism evidence="2 3">
    <name type="scientific">Protea cynaroides</name>
    <dbReference type="NCBI Taxonomy" id="273540"/>
    <lineage>
        <taxon>Eukaryota</taxon>
        <taxon>Viridiplantae</taxon>
        <taxon>Streptophyta</taxon>
        <taxon>Embryophyta</taxon>
        <taxon>Tracheophyta</taxon>
        <taxon>Spermatophyta</taxon>
        <taxon>Magnoliopsida</taxon>
        <taxon>Proteales</taxon>
        <taxon>Proteaceae</taxon>
        <taxon>Protea</taxon>
    </lineage>
</organism>
<feature type="region of interest" description="Disordered" evidence="1">
    <location>
        <begin position="53"/>
        <end position="73"/>
    </location>
</feature>
<evidence type="ECO:0000313" key="2">
    <source>
        <dbReference type="EMBL" id="KAJ4968302.1"/>
    </source>
</evidence>
<gene>
    <name evidence="2" type="ORF">NE237_015003</name>
</gene>
<reference evidence="2" key="1">
    <citation type="journal article" date="2023" name="Plant J.">
        <title>The genome of the king protea, Protea cynaroides.</title>
        <authorList>
            <person name="Chang J."/>
            <person name="Duong T.A."/>
            <person name="Schoeman C."/>
            <person name="Ma X."/>
            <person name="Roodt D."/>
            <person name="Barker N."/>
            <person name="Li Z."/>
            <person name="Van de Peer Y."/>
            <person name="Mizrachi E."/>
        </authorList>
    </citation>
    <scope>NUCLEOTIDE SEQUENCE</scope>
    <source>
        <tissue evidence="2">Young leaves</tissue>
    </source>
</reference>
<dbReference type="Proteomes" id="UP001141806">
    <property type="component" value="Unassembled WGS sequence"/>
</dbReference>
<proteinExistence type="predicted"/>
<comment type="caution">
    <text evidence="2">The sequence shown here is derived from an EMBL/GenBank/DDBJ whole genome shotgun (WGS) entry which is preliminary data.</text>
</comment>